<evidence type="ECO:0000256" key="2">
    <source>
        <dbReference type="ARBA" id="ARBA00007532"/>
    </source>
</evidence>
<dbReference type="GO" id="GO:0003955">
    <property type="term" value="F:NAD(P)H dehydrogenase (quinone) activity"/>
    <property type="evidence" value="ECO:0007669"/>
    <property type="project" value="TreeGrafter"/>
</dbReference>
<dbReference type="Proteomes" id="UP000752292">
    <property type="component" value="Unassembled WGS sequence"/>
</dbReference>
<dbReference type="Gene3D" id="3.30.390.30">
    <property type="match status" value="1"/>
</dbReference>
<keyword evidence="3" id="KW-0285">Flavoprotein</keyword>
<reference evidence="8" key="1">
    <citation type="submission" date="2020-07" db="EMBL/GenBank/DDBJ databases">
        <title>Huge and variable diversity of episymbiotic CPR bacteria and DPANN archaea in groundwater ecosystems.</title>
        <authorList>
            <person name="He C.Y."/>
            <person name="Keren R."/>
            <person name="Whittaker M."/>
            <person name="Farag I.F."/>
            <person name="Doudna J."/>
            <person name="Cate J.H.D."/>
            <person name="Banfield J.F."/>
        </authorList>
    </citation>
    <scope>NUCLEOTIDE SEQUENCE</scope>
    <source>
        <strain evidence="8">NC_groundwater_1370_Ag_S-0.2um_69_93</strain>
    </source>
</reference>
<comment type="similarity">
    <text evidence="2">Belongs to the class-I pyridine nucleotide-disulfide oxidoreductase family.</text>
</comment>
<evidence type="ECO:0000259" key="7">
    <source>
        <dbReference type="Pfam" id="PF07992"/>
    </source>
</evidence>
<evidence type="ECO:0000256" key="3">
    <source>
        <dbReference type="ARBA" id="ARBA00022630"/>
    </source>
</evidence>
<dbReference type="GO" id="GO:0050660">
    <property type="term" value="F:flavin adenine dinucleotide binding"/>
    <property type="evidence" value="ECO:0007669"/>
    <property type="project" value="TreeGrafter"/>
</dbReference>
<feature type="non-terminal residue" evidence="8">
    <location>
        <position position="1"/>
    </location>
</feature>
<dbReference type="PRINTS" id="PR00411">
    <property type="entry name" value="PNDRDTASEI"/>
</dbReference>
<protein>
    <submittedName>
        <fullName evidence="8">FAD-dependent oxidoreductase</fullName>
    </submittedName>
</protein>
<evidence type="ECO:0000256" key="1">
    <source>
        <dbReference type="ARBA" id="ARBA00001974"/>
    </source>
</evidence>
<keyword evidence="5" id="KW-0560">Oxidoreductase</keyword>
<dbReference type="PANTHER" id="PTHR43014">
    <property type="entry name" value="MERCURIC REDUCTASE"/>
    <property type="match status" value="1"/>
</dbReference>
<comment type="cofactor">
    <cofactor evidence="1">
        <name>FAD</name>
        <dbReference type="ChEBI" id="CHEBI:57692"/>
    </cofactor>
</comment>
<dbReference type="InterPro" id="IPR016156">
    <property type="entry name" value="FAD/NAD-linked_Rdtase_dimer_sf"/>
</dbReference>
<evidence type="ECO:0000256" key="5">
    <source>
        <dbReference type="ARBA" id="ARBA00023002"/>
    </source>
</evidence>
<dbReference type="FunFam" id="3.30.390.30:FF:000001">
    <property type="entry name" value="Dihydrolipoyl dehydrogenase"/>
    <property type="match status" value="1"/>
</dbReference>
<evidence type="ECO:0000313" key="8">
    <source>
        <dbReference type="EMBL" id="MBI4252056.1"/>
    </source>
</evidence>
<dbReference type="SUPFAM" id="SSF51905">
    <property type="entry name" value="FAD/NAD(P)-binding domain"/>
    <property type="match status" value="1"/>
</dbReference>
<dbReference type="Pfam" id="PF07992">
    <property type="entry name" value="Pyr_redox_2"/>
    <property type="match status" value="1"/>
</dbReference>
<dbReference type="AlphaFoldDB" id="A0A932ZUX4"/>
<dbReference type="InterPro" id="IPR023753">
    <property type="entry name" value="FAD/NAD-binding_dom"/>
</dbReference>
<comment type="caution">
    <text evidence="8">The sequence shown here is derived from an EMBL/GenBank/DDBJ whole genome shotgun (WGS) entry which is preliminary data.</text>
</comment>
<organism evidence="8 9">
    <name type="scientific">Tectimicrobiota bacterium</name>
    <dbReference type="NCBI Taxonomy" id="2528274"/>
    <lineage>
        <taxon>Bacteria</taxon>
        <taxon>Pseudomonadati</taxon>
        <taxon>Nitrospinota/Tectimicrobiota group</taxon>
        <taxon>Candidatus Tectimicrobiota</taxon>
    </lineage>
</organism>
<feature type="domain" description="Pyridine nucleotide-disulphide oxidoreductase dimerisation" evidence="6">
    <location>
        <begin position="171"/>
        <end position="278"/>
    </location>
</feature>
<feature type="domain" description="FAD/NAD(P)-binding" evidence="7">
    <location>
        <begin position="1"/>
        <end position="148"/>
    </location>
</feature>
<sequence length="306" mass="32903">AVIGGGPIGCEMAQAFQRLRTQVTLLEVADRLLLKDDAGAGRIVLEALRRDGAEVSLSAKISRVEAQGEEKVIHLAGADGEERVVRADAILVAAGRVPRVEGLGLEAAGVAFDPRKGVRVDDRLRTTNPRVYAAGDVCSRYQFTHAADFMARTVLANALVHGRQRASALDIPWSTYTDPQVAAVGTAEAEAAGEGIETQAFLQPLEGVDRAVLDGETEGFAKVWVRKGTDRIVGATVVARNAGDMIGLYALAIQKRLGLKALAGLILPYPTQAEAVRKTGDLYNRSRLTPAVKKWMSRWLRWQRGG</sequence>
<keyword evidence="4" id="KW-0274">FAD</keyword>
<evidence type="ECO:0000259" key="6">
    <source>
        <dbReference type="Pfam" id="PF02852"/>
    </source>
</evidence>
<dbReference type="Gene3D" id="3.50.50.60">
    <property type="entry name" value="FAD/NAD(P)-binding domain"/>
    <property type="match status" value="2"/>
</dbReference>
<dbReference type="PRINTS" id="PR00368">
    <property type="entry name" value="FADPNR"/>
</dbReference>
<name>A0A932ZUX4_UNCTE</name>
<dbReference type="SUPFAM" id="SSF55424">
    <property type="entry name" value="FAD/NAD-linked reductases, dimerisation (C-terminal) domain"/>
    <property type="match status" value="1"/>
</dbReference>
<gene>
    <name evidence="8" type="ORF">HY618_06305</name>
</gene>
<dbReference type="InterPro" id="IPR036188">
    <property type="entry name" value="FAD/NAD-bd_sf"/>
</dbReference>
<dbReference type="InterPro" id="IPR004099">
    <property type="entry name" value="Pyr_nucl-diS_OxRdtase_dimer"/>
</dbReference>
<proteinExistence type="inferred from homology"/>
<dbReference type="PANTHER" id="PTHR43014:SF2">
    <property type="entry name" value="MERCURIC REDUCTASE"/>
    <property type="match status" value="1"/>
</dbReference>
<accession>A0A932ZUX4</accession>
<dbReference type="EMBL" id="JACQRX010000275">
    <property type="protein sequence ID" value="MBI4252056.1"/>
    <property type="molecule type" value="Genomic_DNA"/>
</dbReference>
<evidence type="ECO:0000313" key="9">
    <source>
        <dbReference type="Proteomes" id="UP000752292"/>
    </source>
</evidence>
<evidence type="ECO:0000256" key="4">
    <source>
        <dbReference type="ARBA" id="ARBA00022827"/>
    </source>
</evidence>
<dbReference type="Pfam" id="PF02852">
    <property type="entry name" value="Pyr_redox_dim"/>
    <property type="match status" value="1"/>
</dbReference>